<organism evidence="2 3">
    <name type="scientific">Rhizoctonia solani</name>
    <dbReference type="NCBI Taxonomy" id="456999"/>
    <lineage>
        <taxon>Eukaryota</taxon>
        <taxon>Fungi</taxon>
        <taxon>Dikarya</taxon>
        <taxon>Basidiomycota</taxon>
        <taxon>Agaricomycotina</taxon>
        <taxon>Agaricomycetes</taxon>
        <taxon>Cantharellales</taxon>
        <taxon>Ceratobasidiaceae</taxon>
        <taxon>Rhizoctonia</taxon>
    </lineage>
</organism>
<dbReference type="InterPro" id="IPR041524">
    <property type="entry name" value="GH131_N"/>
</dbReference>
<reference evidence="2 3" key="1">
    <citation type="submission" date="2015-07" db="EMBL/GenBank/DDBJ databases">
        <authorList>
            <person name="Noorani M."/>
        </authorList>
    </citation>
    <scope>NUCLEOTIDE SEQUENCE [LARGE SCALE GENOMIC DNA]</scope>
    <source>
        <strain evidence="2">BBA 69670</strain>
    </source>
</reference>
<accession>A0A0K6FP53</accession>
<dbReference type="AlphaFoldDB" id="A0A0K6FP53"/>
<evidence type="ECO:0000259" key="1">
    <source>
        <dbReference type="Pfam" id="PF18271"/>
    </source>
</evidence>
<dbReference type="PANTHER" id="PTHR34612:SF6">
    <property type="entry name" value="GLYCOSIDE HYDROLASE 131 CATALYTIC N-TERMINAL DOMAIN-CONTAINING PROTEIN"/>
    <property type="match status" value="1"/>
</dbReference>
<sequence>MATFIPTHEPTQPRKRMLLPALSIAALFAPGVLGAVVWDGRFQDYSTAADLDKWSWSNQVGSYQTYIYGNTHGETASSWYTLGSQYKNPATTTAKQGVKVKINANSIWNGGTMLRSELIPQTKASLSGHLYFHVSLQIPTVNPPNPNFEHQVRLMLVTHINVSLYETHSRNDFQIVFWEGHYADIKYGQLAGQNGVADVLRVITGGQTIWSVTPVKGTWYNFILETGSPGGLWVSTGGNTLTKVYTGSLNGNGGTDWHIGKLLTF</sequence>
<protein>
    <recommendedName>
        <fullName evidence="1">Glycoside hydrolase 131 catalytic N-terminal domain-containing protein</fullName>
    </recommendedName>
</protein>
<dbReference type="Gene3D" id="2.60.120.1160">
    <property type="match status" value="2"/>
</dbReference>
<evidence type="ECO:0000313" key="2">
    <source>
        <dbReference type="EMBL" id="CUA67774.1"/>
    </source>
</evidence>
<name>A0A0K6FP53_9AGAM</name>
<keyword evidence="3" id="KW-1185">Reference proteome</keyword>
<dbReference type="Pfam" id="PF18271">
    <property type="entry name" value="GH131_N"/>
    <property type="match status" value="2"/>
</dbReference>
<feature type="domain" description="Glycoside hydrolase 131 catalytic N-terminal" evidence="1">
    <location>
        <begin position="170"/>
        <end position="262"/>
    </location>
</feature>
<dbReference type="PANTHER" id="PTHR34612">
    <property type="entry name" value="GH131_N DOMAIN-CONTAINING PROTEIN"/>
    <property type="match status" value="1"/>
</dbReference>
<feature type="domain" description="Glycoside hydrolase 131 catalytic N-terminal" evidence="1">
    <location>
        <begin position="36"/>
        <end position="152"/>
    </location>
</feature>
<dbReference type="Proteomes" id="UP000044841">
    <property type="component" value="Unassembled WGS sequence"/>
</dbReference>
<dbReference type="EMBL" id="CYGV01000224">
    <property type="protein sequence ID" value="CUA67774.1"/>
    <property type="molecule type" value="Genomic_DNA"/>
</dbReference>
<proteinExistence type="predicted"/>
<evidence type="ECO:0000313" key="3">
    <source>
        <dbReference type="Proteomes" id="UP000044841"/>
    </source>
</evidence>
<gene>
    <name evidence="2" type="ORF">RSOLAG22IIIB_03201</name>
</gene>